<sequence length="139" mass="14256">MGGQQSQLQQKVVIENAEGASSGSGKNVTPSFGNKSKSGKMANLAATSASANKSAVVKSAAAPPHEAPPPLPPAPGDVPPRRQNRPKKVPPAGHTCPVMPADDDPTMPVDDDLVALKMLYMKKVTAAVAVAPPIPPPKR</sequence>
<evidence type="ECO:0000313" key="2">
    <source>
        <dbReference type="Proteomes" id="UP000887565"/>
    </source>
</evidence>
<dbReference type="Proteomes" id="UP000887565">
    <property type="component" value="Unplaced"/>
</dbReference>
<reference evidence="3" key="1">
    <citation type="submission" date="2022-11" db="UniProtKB">
        <authorList>
            <consortium name="WormBaseParasite"/>
        </authorList>
    </citation>
    <scope>IDENTIFICATION</scope>
</reference>
<proteinExistence type="predicted"/>
<feature type="compositionally biased region" description="Polar residues" evidence="1">
    <location>
        <begin position="19"/>
        <end position="36"/>
    </location>
</feature>
<feature type="region of interest" description="Disordered" evidence="1">
    <location>
        <begin position="1"/>
        <end position="107"/>
    </location>
</feature>
<evidence type="ECO:0000313" key="3">
    <source>
        <dbReference type="WBParaSite" id="nRc.2.0.1.t33405-RA"/>
    </source>
</evidence>
<protein>
    <submittedName>
        <fullName evidence="3">Uncharacterized protein</fullName>
    </submittedName>
</protein>
<feature type="compositionally biased region" description="Low complexity" evidence="1">
    <location>
        <begin position="42"/>
        <end position="64"/>
    </location>
</feature>
<evidence type="ECO:0000256" key="1">
    <source>
        <dbReference type="SAM" id="MobiDB-lite"/>
    </source>
</evidence>
<feature type="compositionally biased region" description="Pro residues" evidence="1">
    <location>
        <begin position="65"/>
        <end position="78"/>
    </location>
</feature>
<organism evidence="2 3">
    <name type="scientific">Romanomermis culicivorax</name>
    <name type="common">Nematode worm</name>
    <dbReference type="NCBI Taxonomy" id="13658"/>
    <lineage>
        <taxon>Eukaryota</taxon>
        <taxon>Metazoa</taxon>
        <taxon>Ecdysozoa</taxon>
        <taxon>Nematoda</taxon>
        <taxon>Enoplea</taxon>
        <taxon>Dorylaimia</taxon>
        <taxon>Mermithida</taxon>
        <taxon>Mermithoidea</taxon>
        <taxon>Mermithidae</taxon>
        <taxon>Romanomermis</taxon>
    </lineage>
</organism>
<accession>A0A915K3P5</accession>
<name>A0A915K3P5_ROMCU</name>
<dbReference type="AlphaFoldDB" id="A0A915K3P5"/>
<feature type="compositionally biased region" description="Polar residues" evidence="1">
    <location>
        <begin position="1"/>
        <end position="10"/>
    </location>
</feature>
<dbReference type="WBParaSite" id="nRc.2.0.1.t33405-RA">
    <property type="protein sequence ID" value="nRc.2.0.1.t33405-RA"/>
    <property type="gene ID" value="nRc.2.0.1.g33405"/>
</dbReference>
<keyword evidence="2" id="KW-1185">Reference proteome</keyword>